<keyword evidence="3" id="KW-1185">Reference proteome</keyword>
<dbReference type="PANTHER" id="PTHR43861">
    <property type="entry name" value="TRANS-ACONITATE 2-METHYLTRANSFERASE-RELATED"/>
    <property type="match status" value="1"/>
</dbReference>
<keyword evidence="2" id="KW-0489">Methyltransferase</keyword>
<comment type="caution">
    <text evidence="2">The sequence shown here is derived from an EMBL/GenBank/DDBJ whole genome shotgun (WGS) entry which is preliminary data.</text>
</comment>
<dbReference type="SUPFAM" id="SSF53335">
    <property type="entry name" value="S-adenosyl-L-methionine-dependent methyltransferases"/>
    <property type="match status" value="1"/>
</dbReference>
<dbReference type="GO" id="GO:0032259">
    <property type="term" value="P:methylation"/>
    <property type="evidence" value="ECO:0007669"/>
    <property type="project" value="UniProtKB-KW"/>
</dbReference>
<accession>A0A6L9SBI0</accession>
<keyword evidence="2" id="KW-0808">Transferase</keyword>
<gene>
    <name evidence="2" type="ORF">G1H10_17140</name>
</gene>
<evidence type="ECO:0000259" key="1">
    <source>
        <dbReference type="Pfam" id="PF08241"/>
    </source>
</evidence>
<sequence>MRQIWADGAAGWVENERIFDAVFAPVTAAILDHADVRPGRRLLDVGCGSGTLLAAGAAAGANVVGIDISEGMAAAAQRRVPDATIVVGDAQVADLLGEAPGAPFDRVLSRFGVMFFDEPAAAFANIRRSTGPGARMTFACWRGREENPMFTLGTSLLVERLDPPPEPPAPGAPGPHAFADPDRLRALLAGAGWTDITVNAFDFECDYGIDGSDGVEERLATILGTTTGRLARAQVEPRLGPDGWAAALDEVRAELRRHRVRGTVRFPGATWLVTAE</sequence>
<dbReference type="Gene3D" id="3.40.50.150">
    <property type="entry name" value="Vaccinia Virus protein VP39"/>
    <property type="match status" value="1"/>
</dbReference>
<evidence type="ECO:0000313" key="2">
    <source>
        <dbReference type="EMBL" id="NEE01901.1"/>
    </source>
</evidence>
<dbReference type="Proteomes" id="UP000475214">
    <property type="component" value="Unassembled WGS sequence"/>
</dbReference>
<reference evidence="2 3" key="1">
    <citation type="submission" date="2020-02" db="EMBL/GenBank/DDBJ databases">
        <authorList>
            <person name="Li X.-J."/>
            <person name="Han X.-M."/>
        </authorList>
    </citation>
    <scope>NUCLEOTIDE SEQUENCE [LARGE SCALE GENOMIC DNA]</scope>
    <source>
        <strain evidence="2 3">CCTCC AB 2017055</strain>
    </source>
</reference>
<dbReference type="AlphaFoldDB" id="A0A6L9SBI0"/>
<dbReference type="InterPro" id="IPR013216">
    <property type="entry name" value="Methyltransf_11"/>
</dbReference>
<feature type="domain" description="Methyltransferase type 11" evidence="1">
    <location>
        <begin position="43"/>
        <end position="136"/>
    </location>
</feature>
<dbReference type="PANTHER" id="PTHR43861:SF1">
    <property type="entry name" value="TRANS-ACONITATE 2-METHYLTRANSFERASE"/>
    <property type="match status" value="1"/>
</dbReference>
<name>A0A6L9SBI0_9ACTN</name>
<proteinExistence type="predicted"/>
<dbReference type="EMBL" id="JAAGOA010000012">
    <property type="protein sequence ID" value="NEE01901.1"/>
    <property type="molecule type" value="Genomic_DNA"/>
</dbReference>
<protein>
    <submittedName>
        <fullName evidence="2">Class I SAM-dependent methyltransferase</fullName>
    </submittedName>
</protein>
<dbReference type="GO" id="GO:0008757">
    <property type="term" value="F:S-adenosylmethionine-dependent methyltransferase activity"/>
    <property type="evidence" value="ECO:0007669"/>
    <property type="project" value="InterPro"/>
</dbReference>
<evidence type="ECO:0000313" key="3">
    <source>
        <dbReference type="Proteomes" id="UP000475214"/>
    </source>
</evidence>
<dbReference type="CDD" id="cd02440">
    <property type="entry name" value="AdoMet_MTases"/>
    <property type="match status" value="1"/>
</dbReference>
<dbReference type="Pfam" id="PF08241">
    <property type="entry name" value="Methyltransf_11"/>
    <property type="match status" value="1"/>
</dbReference>
<organism evidence="2 3">
    <name type="scientific">Phytoactinopolyspora halotolerans</name>
    <dbReference type="NCBI Taxonomy" id="1981512"/>
    <lineage>
        <taxon>Bacteria</taxon>
        <taxon>Bacillati</taxon>
        <taxon>Actinomycetota</taxon>
        <taxon>Actinomycetes</taxon>
        <taxon>Jiangellales</taxon>
        <taxon>Jiangellaceae</taxon>
        <taxon>Phytoactinopolyspora</taxon>
    </lineage>
</organism>
<dbReference type="InterPro" id="IPR029063">
    <property type="entry name" value="SAM-dependent_MTases_sf"/>
</dbReference>